<organism evidence="4 5">
    <name type="scientific">Phoxinus phoxinus</name>
    <name type="common">Eurasian minnow</name>
    <dbReference type="NCBI Taxonomy" id="58324"/>
    <lineage>
        <taxon>Eukaryota</taxon>
        <taxon>Metazoa</taxon>
        <taxon>Chordata</taxon>
        <taxon>Craniata</taxon>
        <taxon>Vertebrata</taxon>
        <taxon>Euteleostomi</taxon>
        <taxon>Actinopterygii</taxon>
        <taxon>Neopterygii</taxon>
        <taxon>Teleostei</taxon>
        <taxon>Ostariophysi</taxon>
        <taxon>Cypriniformes</taxon>
        <taxon>Leuciscidae</taxon>
        <taxon>Phoxininae</taxon>
        <taxon>Phoxinus</taxon>
    </lineage>
</organism>
<dbReference type="PANTHER" id="PTHR31108:SF6">
    <property type="entry name" value="TUMOR PROTEIN P63-REGULATED GENE 1 PROTEIN"/>
    <property type="match status" value="1"/>
</dbReference>
<accession>A0AAN9D1H1</accession>
<comment type="caution">
    <text evidence="4">The sequence shown here is derived from an EMBL/GenBank/DDBJ whole genome shotgun (WGS) entry which is preliminary data.</text>
</comment>
<evidence type="ECO:0000256" key="2">
    <source>
        <dbReference type="SAM" id="MobiDB-lite"/>
    </source>
</evidence>
<feature type="region of interest" description="Disordered" evidence="2">
    <location>
        <begin position="1"/>
        <end position="80"/>
    </location>
</feature>
<evidence type="ECO:0000259" key="3">
    <source>
        <dbReference type="PROSITE" id="PS51791"/>
    </source>
</evidence>
<feature type="compositionally biased region" description="Low complexity" evidence="2">
    <location>
        <begin position="63"/>
        <end position="78"/>
    </location>
</feature>
<keyword evidence="5" id="KW-1185">Reference proteome</keyword>
<evidence type="ECO:0000313" key="4">
    <source>
        <dbReference type="EMBL" id="KAK7155299.1"/>
    </source>
</evidence>
<reference evidence="4 5" key="1">
    <citation type="submission" date="2024-02" db="EMBL/GenBank/DDBJ databases">
        <title>Chromosome-level genome assembly of the Eurasian Minnow (Phoxinus phoxinus).</title>
        <authorList>
            <person name="Oriowo T.O."/>
            <person name="Martin S."/>
            <person name="Stange M."/>
            <person name="Chrysostomakis Y."/>
            <person name="Brown T."/>
            <person name="Winkler S."/>
            <person name="Kukowka S."/>
            <person name="Myers E.W."/>
            <person name="Bohne A."/>
        </authorList>
    </citation>
    <scope>NUCLEOTIDE SEQUENCE [LARGE SCALE GENOMIC DNA]</scope>
    <source>
        <strain evidence="4">ZFMK-TIS-60720</strain>
        <tissue evidence="4">Whole Organism</tissue>
    </source>
</reference>
<protein>
    <recommendedName>
        <fullName evidence="3">HSac2 domain-containing protein</fullName>
    </recommendedName>
</protein>
<feature type="compositionally biased region" description="Polar residues" evidence="2">
    <location>
        <begin position="34"/>
        <end position="46"/>
    </location>
</feature>
<dbReference type="PANTHER" id="PTHR31108">
    <property type="entry name" value="TUMOR PROTEIN P63-REGULATED GENE 1-LIKE PROTEIN"/>
    <property type="match status" value="1"/>
</dbReference>
<dbReference type="AlphaFoldDB" id="A0AAN9D1H1"/>
<sequence length="308" mass="34903">MSEKDEETFNSVDLELQTQKSPPVTMSEKDEETFNSVDLKQQTQKSQEPDIHPQQSPSETEKPSTPAAEAKAETTPSPRALAVKAKWQTSAQQFKVKKFFVLRPGTLEQSIEDVKSLVDPTEDGAVQSVWLMAEVDHWNNEKERLVLITENNLLVCKYDFIMLHCQQIQKIALNFIDRVSHGTFCFPPNSFLKREGEGVRVFWDKLREPSFTSRWNPFSVDYPFCSFTYHPVRGANEQLGPLCEIQNFREELTLAAQKAHNRNPVPGKANGVLVLNQPILIEAYVGLMSVIGNQNKLGYCLARGNIGF</sequence>
<dbReference type="PROSITE" id="PS51791">
    <property type="entry name" value="HSAC2"/>
    <property type="match status" value="1"/>
</dbReference>
<dbReference type="InterPro" id="IPR034753">
    <property type="entry name" value="hSac2"/>
</dbReference>
<name>A0AAN9D1H1_9TELE</name>
<feature type="domain" description="HSac2" evidence="3">
    <location>
        <begin position="101"/>
        <end position="273"/>
    </location>
</feature>
<evidence type="ECO:0000313" key="5">
    <source>
        <dbReference type="Proteomes" id="UP001364617"/>
    </source>
</evidence>
<dbReference type="InterPro" id="IPR040242">
    <property type="entry name" value="TPRG1-like"/>
</dbReference>
<proteinExistence type="inferred from homology"/>
<dbReference type="Pfam" id="PF12456">
    <property type="entry name" value="hSac2"/>
    <property type="match status" value="1"/>
</dbReference>
<gene>
    <name evidence="4" type="ORF">R3I93_010057</name>
</gene>
<dbReference type="EMBL" id="JAYKXH010000010">
    <property type="protein sequence ID" value="KAK7155299.1"/>
    <property type="molecule type" value="Genomic_DNA"/>
</dbReference>
<comment type="similarity">
    <text evidence="1">Belongs to the TPRG1 family.</text>
</comment>
<evidence type="ECO:0000256" key="1">
    <source>
        <dbReference type="ARBA" id="ARBA00009163"/>
    </source>
</evidence>
<dbReference type="Proteomes" id="UP001364617">
    <property type="component" value="Unassembled WGS sequence"/>
</dbReference>
<dbReference type="InterPro" id="IPR022158">
    <property type="entry name" value="Inositol_phosphatase"/>
</dbReference>
<dbReference type="GO" id="GO:0005737">
    <property type="term" value="C:cytoplasm"/>
    <property type="evidence" value="ECO:0007669"/>
    <property type="project" value="TreeGrafter"/>
</dbReference>